<dbReference type="Proteomes" id="UP001595999">
    <property type="component" value="Unassembled WGS sequence"/>
</dbReference>
<protein>
    <submittedName>
        <fullName evidence="1">Uncharacterized protein</fullName>
    </submittedName>
</protein>
<keyword evidence="2" id="KW-1185">Reference proteome</keyword>
<evidence type="ECO:0000313" key="2">
    <source>
        <dbReference type="Proteomes" id="UP001595999"/>
    </source>
</evidence>
<reference evidence="2" key="1">
    <citation type="journal article" date="2019" name="Int. J. Syst. Evol. Microbiol.">
        <title>The Global Catalogue of Microorganisms (GCM) 10K type strain sequencing project: providing services to taxonomists for standard genome sequencing and annotation.</title>
        <authorList>
            <consortium name="The Broad Institute Genomics Platform"/>
            <consortium name="The Broad Institute Genome Sequencing Center for Infectious Disease"/>
            <person name="Wu L."/>
            <person name="Ma J."/>
        </authorList>
    </citation>
    <scope>NUCLEOTIDE SEQUENCE [LARGE SCALE GENOMIC DNA]</scope>
    <source>
        <strain evidence="2">CGMCC 4.7608</strain>
    </source>
</reference>
<accession>A0ABV8ZSP5</accession>
<dbReference type="EMBL" id="JBHSEK010000008">
    <property type="protein sequence ID" value="MFC4490702.1"/>
    <property type="molecule type" value="Genomic_DNA"/>
</dbReference>
<evidence type="ECO:0000313" key="1">
    <source>
        <dbReference type="EMBL" id="MFC4490702.1"/>
    </source>
</evidence>
<proteinExistence type="predicted"/>
<comment type="caution">
    <text evidence="1">The sequence shown here is derived from an EMBL/GenBank/DDBJ whole genome shotgun (WGS) entry which is preliminary data.</text>
</comment>
<sequence length="144" mass="16532">MSQTLPPRRFYRLKPHENQATQLPFVRYLPQRGQPHHWQMPPADDYVDACAYGRECAAHLAQFFKDQPHRLNQGLLGKIAHDMDFKDPGHARGYWVGFFSYAEQLMALGALRCDVYAHVDSVHALQQAQTQKSELEGKVPSRNS</sequence>
<name>A0ABV8ZSP5_9NEIS</name>
<organism evidence="1 2">
    <name type="scientific">Chromobacterium aquaticum</name>
    <dbReference type="NCBI Taxonomy" id="467180"/>
    <lineage>
        <taxon>Bacteria</taxon>
        <taxon>Pseudomonadati</taxon>
        <taxon>Pseudomonadota</taxon>
        <taxon>Betaproteobacteria</taxon>
        <taxon>Neisseriales</taxon>
        <taxon>Chromobacteriaceae</taxon>
        <taxon>Chromobacterium</taxon>
    </lineage>
</organism>
<dbReference type="RefSeq" id="WP_048412029.1">
    <property type="nucleotide sequence ID" value="NZ_JAJOHW010000144.1"/>
</dbReference>
<gene>
    <name evidence="1" type="ORF">ACFO0R_13880</name>
</gene>